<dbReference type="Gene3D" id="2.30.180.10">
    <property type="entry name" value="FAS1 domain"/>
    <property type="match status" value="2"/>
</dbReference>
<keyword evidence="4" id="KW-1185">Reference proteome</keyword>
<feature type="domain" description="FAS1" evidence="2">
    <location>
        <begin position="178"/>
        <end position="304"/>
    </location>
</feature>
<dbReference type="SUPFAM" id="SSF82153">
    <property type="entry name" value="FAS1 domain"/>
    <property type="match status" value="2"/>
</dbReference>
<dbReference type="Pfam" id="PF02469">
    <property type="entry name" value="Fasciclin"/>
    <property type="match status" value="2"/>
</dbReference>
<dbReference type="SMART" id="SM00554">
    <property type="entry name" value="FAS1"/>
    <property type="match status" value="2"/>
</dbReference>
<protein>
    <recommendedName>
        <fullName evidence="2">FAS1 domain-containing protein</fullName>
    </recommendedName>
</protein>
<dbReference type="EMBL" id="RYZI01000510">
    <property type="protein sequence ID" value="RWA04842.1"/>
    <property type="molecule type" value="Genomic_DNA"/>
</dbReference>
<dbReference type="GO" id="GO:0016236">
    <property type="term" value="P:macroautophagy"/>
    <property type="evidence" value="ECO:0007669"/>
    <property type="project" value="TreeGrafter"/>
</dbReference>
<feature type="chain" id="PRO_5019042399" description="FAS1 domain-containing protein" evidence="1">
    <location>
        <begin position="18"/>
        <end position="385"/>
    </location>
</feature>
<evidence type="ECO:0000259" key="2">
    <source>
        <dbReference type="PROSITE" id="PS50213"/>
    </source>
</evidence>
<dbReference type="PANTHER" id="PTHR10900">
    <property type="entry name" value="PERIOSTIN-RELATED"/>
    <property type="match status" value="1"/>
</dbReference>
<dbReference type="PANTHER" id="PTHR10900:SF77">
    <property type="entry name" value="FI19380P1"/>
    <property type="match status" value="1"/>
</dbReference>
<proteinExistence type="predicted"/>
<dbReference type="Proteomes" id="UP000286045">
    <property type="component" value="Unassembled WGS sequence"/>
</dbReference>
<dbReference type="InterPro" id="IPR050904">
    <property type="entry name" value="Adhesion/Biosynth-related"/>
</dbReference>
<dbReference type="InterPro" id="IPR036378">
    <property type="entry name" value="FAS1_dom_sf"/>
</dbReference>
<evidence type="ECO:0000313" key="4">
    <source>
        <dbReference type="Proteomes" id="UP000286045"/>
    </source>
</evidence>
<feature type="signal peptide" evidence="1">
    <location>
        <begin position="1"/>
        <end position="17"/>
    </location>
</feature>
<feature type="domain" description="FAS1" evidence="2">
    <location>
        <begin position="21"/>
        <end position="175"/>
    </location>
</feature>
<name>A0A439CRV8_9PEZI</name>
<dbReference type="FunFam" id="2.30.180.10:FF:000032">
    <property type="entry name" value="Fasciclin domain-containing protein, putative"/>
    <property type="match status" value="1"/>
</dbReference>
<dbReference type="STRING" id="363999.A0A439CRV8"/>
<dbReference type="GO" id="GO:0000329">
    <property type="term" value="C:fungal-type vacuole membrane"/>
    <property type="evidence" value="ECO:0007669"/>
    <property type="project" value="TreeGrafter"/>
</dbReference>
<dbReference type="PROSITE" id="PS50213">
    <property type="entry name" value="FAS1"/>
    <property type="match status" value="2"/>
</dbReference>
<comment type="caution">
    <text evidence="3">The sequence shown here is derived from an EMBL/GenBank/DDBJ whole genome shotgun (WGS) entry which is preliminary data.</text>
</comment>
<sequence>MQFKQSLLLTLISTSAAQNASSLTDALGSENSTLSSLNTLLQQNPQFLQSIGNAQNVTFLAPNNDALNAIMNNTNSSSPNSSSPISSPADIDALLRYHVLNGTYYASNIDNTSQFIPTRLTNTSYTNVTGGQRVECISDGNNNVTFISALRQNVSAVTNNINFTGGTIYIVDGILSVPQNVTDTLSNANLTACVGALAATNQTQNLTDGRNVTIFAPNNDAFNAVGNVLANQTTDQLSNILGYHVVNGTLAYSTDLQNGTLRAANGQDLNISVINNETFVNSARLTVPDILYSNGVIHVIDQVLNPNNTSAAPDTSATSATPAYTGASSGTGGIPFTSGVTSPTTTYPAATSAGGQTAEGIAVPIKTGAVGAAALFGGAAMLANF</sequence>
<reference evidence="3 4" key="1">
    <citation type="submission" date="2018-12" db="EMBL/GenBank/DDBJ databases">
        <title>Draft genome sequence of Xylaria grammica IHI A82.</title>
        <authorList>
            <person name="Buettner E."/>
            <person name="Kellner H."/>
        </authorList>
    </citation>
    <scope>NUCLEOTIDE SEQUENCE [LARGE SCALE GENOMIC DNA]</scope>
    <source>
        <strain evidence="3 4">IHI A82</strain>
    </source>
</reference>
<dbReference type="InterPro" id="IPR000782">
    <property type="entry name" value="FAS1_domain"/>
</dbReference>
<keyword evidence="1" id="KW-0732">Signal</keyword>
<evidence type="ECO:0000313" key="3">
    <source>
        <dbReference type="EMBL" id="RWA04842.1"/>
    </source>
</evidence>
<accession>A0A439CRV8</accession>
<organism evidence="3 4">
    <name type="scientific">Xylaria grammica</name>
    <dbReference type="NCBI Taxonomy" id="363999"/>
    <lineage>
        <taxon>Eukaryota</taxon>
        <taxon>Fungi</taxon>
        <taxon>Dikarya</taxon>
        <taxon>Ascomycota</taxon>
        <taxon>Pezizomycotina</taxon>
        <taxon>Sordariomycetes</taxon>
        <taxon>Xylariomycetidae</taxon>
        <taxon>Xylariales</taxon>
        <taxon>Xylariaceae</taxon>
        <taxon>Xylaria</taxon>
    </lineage>
</organism>
<gene>
    <name evidence="3" type="ORF">EKO27_g10266</name>
</gene>
<evidence type="ECO:0000256" key="1">
    <source>
        <dbReference type="SAM" id="SignalP"/>
    </source>
</evidence>
<dbReference type="AlphaFoldDB" id="A0A439CRV8"/>